<feature type="region of interest" description="Disordered" evidence="1">
    <location>
        <begin position="408"/>
        <end position="442"/>
    </location>
</feature>
<proteinExistence type="predicted"/>
<accession>A0A1Q5T638</accession>
<feature type="region of interest" description="Disordered" evidence="1">
    <location>
        <begin position="510"/>
        <end position="608"/>
    </location>
</feature>
<feature type="compositionally biased region" description="Polar residues" evidence="1">
    <location>
        <begin position="462"/>
        <end position="494"/>
    </location>
</feature>
<evidence type="ECO:0000313" key="2">
    <source>
        <dbReference type="EMBL" id="OKO95658.1"/>
    </source>
</evidence>
<feature type="region of interest" description="Disordered" evidence="1">
    <location>
        <begin position="454"/>
        <end position="498"/>
    </location>
</feature>
<name>A0A1Q5T638_9EURO</name>
<dbReference type="EMBL" id="MNBE01000702">
    <property type="protein sequence ID" value="OKO95658.1"/>
    <property type="molecule type" value="Genomic_DNA"/>
</dbReference>
<feature type="compositionally biased region" description="Polar residues" evidence="1">
    <location>
        <begin position="536"/>
        <end position="575"/>
    </location>
</feature>
<feature type="region of interest" description="Disordered" evidence="1">
    <location>
        <begin position="646"/>
        <end position="665"/>
    </location>
</feature>
<feature type="compositionally biased region" description="Polar residues" evidence="1">
    <location>
        <begin position="164"/>
        <end position="192"/>
    </location>
</feature>
<comment type="caution">
    <text evidence="2">The sequence shown here is derived from an EMBL/GenBank/DDBJ whole genome shotgun (WGS) entry which is preliminary data.</text>
</comment>
<feature type="compositionally biased region" description="Basic and acidic residues" evidence="1">
    <location>
        <begin position="510"/>
        <end position="524"/>
    </location>
</feature>
<evidence type="ECO:0000313" key="3">
    <source>
        <dbReference type="Proteomes" id="UP000186955"/>
    </source>
</evidence>
<evidence type="ECO:0000256" key="1">
    <source>
        <dbReference type="SAM" id="MobiDB-lite"/>
    </source>
</evidence>
<reference evidence="2 3" key="1">
    <citation type="submission" date="2016-10" db="EMBL/GenBank/DDBJ databases">
        <title>Genome sequence of the ascomycete fungus Penicillium subrubescens.</title>
        <authorList>
            <person name="De Vries R.P."/>
            <person name="Peng M."/>
            <person name="Dilokpimol A."/>
            <person name="Hilden K."/>
            <person name="Makela M.R."/>
            <person name="Grigoriev I."/>
            <person name="Riley R."/>
            <person name="Granchi Z."/>
        </authorList>
    </citation>
    <scope>NUCLEOTIDE SEQUENCE [LARGE SCALE GENOMIC DNA]</scope>
    <source>
        <strain evidence="2 3">CBS 132785</strain>
    </source>
</reference>
<dbReference type="Proteomes" id="UP000186955">
    <property type="component" value="Unassembled WGS sequence"/>
</dbReference>
<protein>
    <submittedName>
        <fullName evidence="2">Uncharacterized protein</fullName>
    </submittedName>
</protein>
<sequence length="727" mass="79636">MFPFPRKSSRSASKPATQLAALSAYGSSLMSESRYDSDAHFISTPRRDLIDSPAHRARRRMELSDLIERSQEQRESERWAIGQGDDIPEPPESVYGLRFIPTPPGTIRSQRSLYPKVHHAVSFEGHQNHTMNSARSLPDMHLASQRGNGSVAGPSPVNYIRGGNDQNCSTDSQSMDMSNQKHGATSPTSLSSQLPDLVVAKKRQRTDSGVFFMDGQPVHLEDMGISHRLASQSTSSTPVSCNPSIAELIHSNRYGIFMNTSHENMPKAQRSTTSITSGHNLQAPIYHHQVGSSYYSEHPSSLLGNASPLRSPSLALNSEQYVVTVHGSKYNVAAEEANLQHARALASPAIGSKFREHCDSVISLNPHGKVESKEAPGVEAPRKVSVGWMSGGRRVGYGYSPVPDEEAAQYEQHGHGHPNPQQAPGQKAEAAMSDANLPGGHIRHNQVQKSDLVHAAGPSTPEPQSKTVNHPANTPEVNPTSLLSGGDSNQTNNEFPEPPYLRAIMEGRHSREQDCGPVVSEKRSTRSLHAAKMPPMTQSEHSHVPQSTNNMSQQSDTALQHCSRLSQSLNSNPQKPKNKRGHRTGIPDSVRQEKGQHVPSSEHTAVDIDPGYLGIEHDSNAEDAARLLRPSNPRNANWVRRLSKHQVSKRQSNAHGQEVSQLSPGLYRNFGSGSLERADSTKSIGTNVEELASMYQECLEMPGSFEGSRWASRTSRMLWDLVTTDDR</sequence>
<feature type="compositionally biased region" description="Polar residues" evidence="1">
    <location>
        <begin position="649"/>
        <end position="663"/>
    </location>
</feature>
<organism evidence="2 3">
    <name type="scientific">Penicillium subrubescens</name>
    <dbReference type="NCBI Taxonomy" id="1316194"/>
    <lineage>
        <taxon>Eukaryota</taxon>
        <taxon>Fungi</taxon>
        <taxon>Dikarya</taxon>
        <taxon>Ascomycota</taxon>
        <taxon>Pezizomycotina</taxon>
        <taxon>Eurotiomycetes</taxon>
        <taxon>Eurotiomycetidae</taxon>
        <taxon>Eurotiales</taxon>
        <taxon>Aspergillaceae</taxon>
        <taxon>Penicillium</taxon>
    </lineage>
</organism>
<gene>
    <name evidence="2" type="ORF">PENSUB_11170</name>
</gene>
<feature type="region of interest" description="Disordered" evidence="1">
    <location>
        <begin position="162"/>
        <end position="192"/>
    </location>
</feature>
<dbReference type="AlphaFoldDB" id="A0A1Q5T638"/>
<keyword evidence="3" id="KW-1185">Reference proteome</keyword>